<evidence type="ECO:0000256" key="5">
    <source>
        <dbReference type="ARBA" id="ARBA00023163"/>
    </source>
</evidence>
<dbReference type="PROSITE" id="PS50931">
    <property type="entry name" value="HTH_LYSR"/>
    <property type="match status" value="1"/>
</dbReference>
<dbReference type="EMBL" id="CP004353">
    <property type="protein sequence ID" value="AHI21925.1"/>
    <property type="molecule type" value="Genomic_DNA"/>
</dbReference>
<dbReference type="STRING" id="1224164.B843_02670"/>
<proteinExistence type="inferred from homology"/>
<evidence type="ECO:0000256" key="3">
    <source>
        <dbReference type="ARBA" id="ARBA00023125"/>
    </source>
</evidence>
<dbReference type="PATRIC" id="fig|1224164.3.peg.528"/>
<protein>
    <submittedName>
        <fullName evidence="7">LysR family transcriptional regulator</fullName>
    </submittedName>
</protein>
<gene>
    <name evidence="7" type="ORF">B843_02670</name>
</gene>
<dbReference type="PANTHER" id="PTHR30346:SF0">
    <property type="entry name" value="HCA OPERON TRANSCRIPTIONAL ACTIVATOR HCAR"/>
    <property type="match status" value="1"/>
</dbReference>
<keyword evidence="5" id="KW-0804">Transcription</keyword>
<dbReference type="Gene3D" id="3.40.190.10">
    <property type="entry name" value="Periplasmic binding protein-like II"/>
    <property type="match status" value="1"/>
</dbReference>
<dbReference type="PANTHER" id="PTHR30346">
    <property type="entry name" value="TRANSCRIPTIONAL DUAL REGULATOR HCAR-RELATED"/>
    <property type="match status" value="1"/>
</dbReference>
<dbReference type="InterPro" id="IPR036388">
    <property type="entry name" value="WH-like_DNA-bd_sf"/>
</dbReference>
<dbReference type="InterPro" id="IPR005119">
    <property type="entry name" value="LysR_subst-bd"/>
</dbReference>
<dbReference type="KEGG" id="cvt:B843_02670"/>
<evidence type="ECO:0000259" key="6">
    <source>
        <dbReference type="PROSITE" id="PS50931"/>
    </source>
</evidence>
<dbReference type="InterPro" id="IPR000847">
    <property type="entry name" value="LysR_HTH_N"/>
</dbReference>
<dbReference type="Pfam" id="PF00126">
    <property type="entry name" value="HTH_1"/>
    <property type="match status" value="1"/>
</dbReference>
<dbReference type="GO" id="GO:0003700">
    <property type="term" value="F:DNA-binding transcription factor activity"/>
    <property type="evidence" value="ECO:0007669"/>
    <property type="project" value="InterPro"/>
</dbReference>
<dbReference type="CDD" id="cd05466">
    <property type="entry name" value="PBP2_LTTR_substrate"/>
    <property type="match status" value="1"/>
</dbReference>
<evidence type="ECO:0000313" key="7">
    <source>
        <dbReference type="EMBL" id="AHI21925.1"/>
    </source>
</evidence>
<feature type="domain" description="HTH lysR-type" evidence="6">
    <location>
        <begin position="1"/>
        <end position="58"/>
    </location>
</feature>
<dbReference type="SUPFAM" id="SSF53850">
    <property type="entry name" value="Periplasmic binding protein-like II"/>
    <property type="match status" value="1"/>
</dbReference>
<evidence type="ECO:0000313" key="8">
    <source>
        <dbReference type="Proteomes" id="UP000019222"/>
    </source>
</evidence>
<dbReference type="Pfam" id="PF03466">
    <property type="entry name" value="LysR_substrate"/>
    <property type="match status" value="1"/>
</dbReference>
<dbReference type="FunFam" id="1.10.10.10:FF:000001">
    <property type="entry name" value="LysR family transcriptional regulator"/>
    <property type="match status" value="1"/>
</dbReference>
<name>W5XZ58_9CORY</name>
<dbReference type="PRINTS" id="PR00039">
    <property type="entry name" value="HTHLYSR"/>
</dbReference>
<keyword evidence="8" id="KW-1185">Reference proteome</keyword>
<dbReference type="InterPro" id="IPR036390">
    <property type="entry name" value="WH_DNA-bd_sf"/>
</dbReference>
<evidence type="ECO:0000256" key="2">
    <source>
        <dbReference type="ARBA" id="ARBA00023015"/>
    </source>
</evidence>
<dbReference type="Gene3D" id="1.10.10.10">
    <property type="entry name" value="Winged helix-like DNA-binding domain superfamily/Winged helix DNA-binding domain"/>
    <property type="match status" value="1"/>
</dbReference>
<keyword evidence="4" id="KW-0010">Activator</keyword>
<dbReference type="SUPFAM" id="SSF46785">
    <property type="entry name" value="Winged helix' DNA-binding domain"/>
    <property type="match status" value="1"/>
</dbReference>
<dbReference type="HOGENOM" id="CLU_039613_6_2_11"/>
<dbReference type="eggNOG" id="COG0583">
    <property type="taxonomic scope" value="Bacteria"/>
</dbReference>
<keyword evidence="3" id="KW-0238">DNA-binding</keyword>
<organism evidence="7 8">
    <name type="scientific">Corynebacterium vitaeruminis DSM 20294</name>
    <dbReference type="NCBI Taxonomy" id="1224164"/>
    <lineage>
        <taxon>Bacteria</taxon>
        <taxon>Bacillati</taxon>
        <taxon>Actinomycetota</taxon>
        <taxon>Actinomycetes</taxon>
        <taxon>Mycobacteriales</taxon>
        <taxon>Corynebacteriaceae</taxon>
        <taxon>Corynebacterium</taxon>
    </lineage>
</organism>
<evidence type="ECO:0000256" key="1">
    <source>
        <dbReference type="ARBA" id="ARBA00009437"/>
    </source>
</evidence>
<evidence type="ECO:0000256" key="4">
    <source>
        <dbReference type="ARBA" id="ARBA00023159"/>
    </source>
</evidence>
<reference evidence="7 8" key="1">
    <citation type="submission" date="2013-02" db="EMBL/GenBank/DDBJ databases">
        <title>The complete genome sequence of Corynebacterium vitaeruminis DSM 20294.</title>
        <authorList>
            <person name="Ruckert C."/>
            <person name="Albersmeier A."/>
            <person name="Kalinowski J."/>
        </authorList>
    </citation>
    <scope>NUCLEOTIDE SEQUENCE [LARGE SCALE GENOMIC DNA]</scope>
    <source>
        <strain evidence="8">ATCC 10234</strain>
    </source>
</reference>
<dbReference type="RefSeq" id="WP_025251982.1">
    <property type="nucleotide sequence ID" value="NZ_CP004353.1"/>
</dbReference>
<accession>W5XZ58</accession>
<dbReference type="Proteomes" id="UP000019222">
    <property type="component" value="Chromosome"/>
</dbReference>
<comment type="similarity">
    <text evidence="1">Belongs to the LysR transcriptional regulatory family.</text>
</comment>
<dbReference type="GO" id="GO:0003677">
    <property type="term" value="F:DNA binding"/>
    <property type="evidence" value="ECO:0007669"/>
    <property type="project" value="UniProtKB-KW"/>
</dbReference>
<keyword evidence="2" id="KW-0805">Transcription regulation</keyword>
<sequence>MELRNLETFLTIVHEGSISGAADELMLTQPTVSRQLAELEKQLGTQLLERTRNGVTMTHDGMLLARRAGEILDLVRTTETEIYASRGEVAGVVRIGAAETTAFDYIARTIRKLRDLYPDLRFHIVSTTADDAIERMENGRLDCALILGKTPRGFEDIPLPTNEVPGLLMRKKHPLASKRVISVDDLRGIPLLVSQRYADNKLPLLPGVDPSTLDIVGTHNLHYNSGRLVRAGVGCAITLQGLSNDPGLTFRPIDIKAEIPAQVVWKSRQSQSRAYEAFLLQLAQMLVDAERTVGKQKNKKRMKR</sequence>
<dbReference type="GO" id="GO:0032993">
    <property type="term" value="C:protein-DNA complex"/>
    <property type="evidence" value="ECO:0007669"/>
    <property type="project" value="TreeGrafter"/>
</dbReference>
<dbReference type="AlphaFoldDB" id="W5XZ58"/>